<dbReference type="SUPFAM" id="SSF51735">
    <property type="entry name" value="NAD(P)-binding Rossmann-fold domains"/>
    <property type="match status" value="1"/>
</dbReference>
<dbReference type="PRINTS" id="PR00081">
    <property type="entry name" value="GDHRDH"/>
</dbReference>
<dbReference type="GO" id="GO:0016491">
    <property type="term" value="F:oxidoreductase activity"/>
    <property type="evidence" value="ECO:0007669"/>
    <property type="project" value="UniProtKB-KW"/>
</dbReference>
<dbReference type="PANTHER" id="PTHR43669">
    <property type="entry name" value="5-KETO-D-GLUCONATE 5-REDUCTASE"/>
    <property type="match status" value="1"/>
</dbReference>
<dbReference type="GeneID" id="90767106"/>
<comment type="similarity">
    <text evidence="1 3">Belongs to the short-chain dehydrogenases/reductases (SDR) family.</text>
</comment>
<dbReference type="PRINTS" id="PR00080">
    <property type="entry name" value="SDRFAMILY"/>
</dbReference>
<dbReference type="CDD" id="cd05233">
    <property type="entry name" value="SDR_c"/>
    <property type="match status" value="1"/>
</dbReference>
<organism evidence="5 6">
    <name type="scientific">Roseitalea porphyridii</name>
    <dbReference type="NCBI Taxonomy" id="1852022"/>
    <lineage>
        <taxon>Bacteria</taxon>
        <taxon>Pseudomonadati</taxon>
        <taxon>Pseudomonadota</taxon>
        <taxon>Alphaproteobacteria</taxon>
        <taxon>Hyphomicrobiales</taxon>
        <taxon>Ahrensiaceae</taxon>
        <taxon>Roseitalea</taxon>
    </lineage>
</organism>
<evidence type="ECO:0000259" key="4">
    <source>
        <dbReference type="SMART" id="SM00822"/>
    </source>
</evidence>
<evidence type="ECO:0000256" key="1">
    <source>
        <dbReference type="ARBA" id="ARBA00006484"/>
    </source>
</evidence>
<keyword evidence="6" id="KW-1185">Reference proteome</keyword>
<gene>
    <name evidence="5" type="ORF">E0E05_07350</name>
</gene>
<protein>
    <submittedName>
        <fullName evidence="5">SDR family oxidoreductase</fullName>
    </submittedName>
</protein>
<dbReference type="AlphaFoldDB" id="A0A4P6V1B2"/>
<proteinExistence type="inferred from homology"/>
<evidence type="ECO:0000256" key="2">
    <source>
        <dbReference type="ARBA" id="ARBA00023002"/>
    </source>
</evidence>
<dbReference type="SMART" id="SM00822">
    <property type="entry name" value="PKS_KR"/>
    <property type="match status" value="1"/>
</dbReference>
<dbReference type="EMBL" id="CP036532">
    <property type="protein sequence ID" value="QBK30429.1"/>
    <property type="molecule type" value="Genomic_DNA"/>
</dbReference>
<name>A0A4P6V1B2_9HYPH</name>
<reference evidence="5 6" key="1">
    <citation type="journal article" date="2017" name="Int. J. Syst. Evol. Microbiol.">
        <title>Roseitalea porphyridii gen. nov., sp. nov., isolated from a red alga, and reclassification of Hoeflea suaedae Chung et al. 2013 as Pseudohoeflea suaedae gen. nov., comb. nov.</title>
        <authorList>
            <person name="Hyeon J.W."/>
            <person name="Jeong S.E."/>
            <person name="Baek K."/>
            <person name="Jeon C.O."/>
        </authorList>
    </citation>
    <scope>NUCLEOTIDE SEQUENCE [LARGE SCALE GENOMIC DNA]</scope>
    <source>
        <strain evidence="5 6">MA7-20</strain>
    </source>
</reference>
<evidence type="ECO:0000256" key="3">
    <source>
        <dbReference type="RuleBase" id="RU000363"/>
    </source>
</evidence>
<dbReference type="PANTHER" id="PTHR43669:SF3">
    <property type="entry name" value="ALCOHOL DEHYDROGENASE, PUTATIVE (AFU_ORTHOLOGUE AFUA_3G03445)-RELATED"/>
    <property type="match status" value="1"/>
</dbReference>
<sequence length="256" mass="26272">MTDFSQKTAIITGASRGIGEAAARELAAAGMNVVLAARSAADIERIAAEIAEAGGEAIAMTCDVADHASVKAVVDRALDAFGTVDLLVNNAGVINPIARLSESDPEAWGAAIDVNVKGVYHGIRAVLPAMERQGGGTIINISSGAAYGPMEGWSHYCASKAAVLMLTRAVHKEHGESGIRSVGLSPGTVATQMQVDIKASGINPVSQMDPDAHAPPEWIGRAIVWLAGEGADDYLGGDLKLRTDAEARAAIGLPPA</sequence>
<evidence type="ECO:0000313" key="5">
    <source>
        <dbReference type="EMBL" id="QBK30429.1"/>
    </source>
</evidence>
<dbReference type="InterPro" id="IPR057326">
    <property type="entry name" value="KR_dom"/>
</dbReference>
<dbReference type="InterPro" id="IPR002347">
    <property type="entry name" value="SDR_fam"/>
</dbReference>
<dbReference type="PROSITE" id="PS00061">
    <property type="entry name" value="ADH_SHORT"/>
    <property type="match status" value="1"/>
</dbReference>
<dbReference type="InterPro" id="IPR036291">
    <property type="entry name" value="NAD(P)-bd_dom_sf"/>
</dbReference>
<dbReference type="InterPro" id="IPR020904">
    <property type="entry name" value="Sc_DH/Rdtase_CS"/>
</dbReference>
<keyword evidence="2" id="KW-0560">Oxidoreductase</keyword>
<evidence type="ECO:0000313" key="6">
    <source>
        <dbReference type="Proteomes" id="UP000293719"/>
    </source>
</evidence>
<dbReference type="RefSeq" id="WP_131616123.1">
    <property type="nucleotide sequence ID" value="NZ_CP036532.1"/>
</dbReference>
<feature type="domain" description="Ketoreductase" evidence="4">
    <location>
        <begin position="7"/>
        <end position="185"/>
    </location>
</feature>
<dbReference type="OrthoDB" id="9810734at2"/>
<dbReference type="Gene3D" id="3.40.50.720">
    <property type="entry name" value="NAD(P)-binding Rossmann-like Domain"/>
    <property type="match status" value="1"/>
</dbReference>
<dbReference type="Proteomes" id="UP000293719">
    <property type="component" value="Chromosome"/>
</dbReference>
<accession>A0A4P6V1B2</accession>
<dbReference type="Pfam" id="PF00106">
    <property type="entry name" value="adh_short"/>
    <property type="match status" value="1"/>
</dbReference>
<dbReference type="FunFam" id="3.40.50.720:FF:000084">
    <property type="entry name" value="Short-chain dehydrogenase reductase"/>
    <property type="match status" value="1"/>
</dbReference>
<dbReference type="KEGG" id="rpod:E0E05_07350"/>